<dbReference type="PaxDb" id="768679-TTX_1945"/>
<evidence type="ECO:0000313" key="1">
    <source>
        <dbReference type="EMBL" id="CCC82560.1"/>
    </source>
</evidence>
<gene>
    <name evidence="1" type="ordered locus">TTX_1945</name>
</gene>
<name>G4RLW5_THETK</name>
<sequence>MAEWSSRFIRDANRLFGLPEGELKDFMEVMAKGDAERLEEWTRRNNVEEGDFLVLSAMYILYKTEERVSGILEGLELKADEAIALAGSLMAQLVNGMEAENRGAIMAQILLTAALQIDDKEIREKIAEIARNFI</sequence>
<dbReference type="KEGG" id="ttn:TTX_1945"/>
<proteinExistence type="predicted"/>
<dbReference type="OrthoDB" id="27147at2157"/>
<dbReference type="RefSeq" id="WP_014127813.1">
    <property type="nucleotide sequence ID" value="NC_016070.1"/>
</dbReference>
<dbReference type="EMBL" id="FN869859">
    <property type="protein sequence ID" value="CCC82560.1"/>
    <property type="molecule type" value="Genomic_DNA"/>
</dbReference>
<dbReference type="AlphaFoldDB" id="G4RLW5"/>
<organism evidence="1 2">
    <name type="scientific">Thermoproteus tenax (strain ATCC 35583 / DSM 2078 / JCM 9277 / NBRC 100435 / Kra 1)</name>
    <dbReference type="NCBI Taxonomy" id="768679"/>
    <lineage>
        <taxon>Archaea</taxon>
        <taxon>Thermoproteota</taxon>
        <taxon>Thermoprotei</taxon>
        <taxon>Thermoproteales</taxon>
        <taxon>Thermoproteaceae</taxon>
        <taxon>Thermoproteus</taxon>
    </lineage>
</organism>
<reference evidence="1 2" key="1">
    <citation type="journal article" date="2011" name="PLoS ONE">
        <title>The complete genome sequence of Thermoproteus tenax: a physiologically versatile member of the Crenarchaeota.</title>
        <authorList>
            <person name="Siebers B."/>
            <person name="Zaparty M."/>
            <person name="Raddatz G."/>
            <person name="Tjaden B."/>
            <person name="Albers S.V."/>
            <person name="Bell S.D."/>
            <person name="Blombach F."/>
            <person name="Kletzin A."/>
            <person name="Kyrpides N."/>
            <person name="Lanz C."/>
            <person name="Plagens A."/>
            <person name="Rampp M."/>
            <person name="Rosinus A."/>
            <person name="von Jan M."/>
            <person name="Makarova K.S."/>
            <person name="Klenk H.P."/>
            <person name="Schuster S.C."/>
            <person name="Hensel R."/>
        </authorList>
    </citation>
    <scope>NUCLEOTIDE SEQUENCE [LARGE SCALE GENOMIC DNA]</scope>
    <source>
        <strain evidence="2">ATCC 35583 / DSM 2078 / JCM 9277 / NBRC 100435 / Kra 1</strain>
    </source>
</reference>
<dbReference type="eggNOG" id="arCOG05693">
    <property type="taxonomic scope" value="Archaea"/>
</dbReference>
<protein>
    <submittedName>
        <fullName evidence="1">Uncharacterized protein</fullName>
    </submittedName>
</protein>
<keyword evidence="2" id="KW-1185">Reference proteome</keyword>
<dbReference type="STRING" id="768679.TTX_1945"/>
<evidence type="ECO:0000313" key="2">
    <source>
        <dbReference type="Proteomes" id="UP000002654"/>
    </source>
</evidence>
<dbReference type="GeneID" id="11262830"/>
<dbReference type="PATRIC" id="fig|768679.9.peg.1968"/>
<dbReference type="Proteomes" id="UP000002654">
    <property type="component" value="Chromosome"/>
</dbReference>
<dbReference type="HOGENOM" id="CLU_1891508_0_0_2"/>
<accession>G4RLW5</accession>